<evidence type="ECO:0000256" key="3">
    <source>
        <dbReference type="ARBA" id="ARBA00022448"/>
    </source>
</evidence>
<evidence type="ECO:0000313" key="10">
    <source>
        <dbReference type="Proteomes" id="UP000300142"/>
    </source>
</evidence>
<organism evidence="9 10">
    <name type="scientific">Sphaerospermopsis reniformis</name>
    <dbReference type="NCBI Taxonomy" id="531300"/>
    <lineage>
        <taxon>Bacteria</taxon>
        <taxon>Bacillati</taxon>
        <taxon>Cyanobacteriota</taxon>
        <taxon>Cyanophyceae</taxon>
        <taxon>Nostocales</taxon>
        <taxon>Aphanizomenonaceae</taxon>
        <taxon>Sphaerospermopsis</taxon>
    </lineage>
</organism>
<dbReference type="InterPro" id="IPR014025">
    <property type="entry name" value="Glutaredoxin_subgr"/>
</dbReference>
<dbReference type="InterPro" id="IPR002109">
    <property type="entry name" value="Glutaredoxin"/>
</dbReference>
<protein>
    <recommendedName>
        <fullName evidence="7">Glutaredoxin</fullName>
    </recommendedName>
</protein>
<comment type="similarity">
    <text evidence="2 7">Belongs to the glutaredoxin family.</text>
</comment>
<dbReference type="GO" id="GO:0005737">
    <property type="term" value="C:cytoplasm"/>
    <property type="evidence" value="ECO:0007669"/>
    <property type="project" value="TreeGrafter"/>
</dbReference>
<dbReference type="AlphaFoldDB" id="A0A480AAH9"/>
<dbReference type="Proteomes" id="UP000300142">
    <property type="component" value="Unassembled WGS sequence"/>
</dbReference>
<evidence type="ECO:0000313" key="9">
    <source>
        <dbReference type="EMBL" id="GCL40161.1"/>
    </source>
</evidence>
<dbReference type="FunFam" id="3.40.30.10:FF:000018">
    <property type="entry name" value="Glutaredoxin"/>
    <property type="match status" value="1"/>
</dbReference>
<dbReference type="PANTHER" id="PTHR45694:SF18">
    <property type="entry name" value="GLUTAREDOXIN-1-RELATED"/>
    <property type="match status" value="1"/>
</dbReference>
<keyword evidence="4 7" id="KW-0249">Electron transport</keyword>
<evidence type="ECO:0000256" key="7">
    <source>
        <dbReference type="RuleBase" id="RU364065"/>
    </source>
</evidence>
<name>A0A480AAH9_9CYAN</name>
<dbReference type="PRINTS" id="PR00160">
    <property type="entry name" value="GLUTAREDOXIN"/>
</dbReference>
<keyword evidence="6 7" id="KW-0676">Redox-active center</keyword>
<dbReference type="Gene3D" id="3.40.30.10">
    <property type="entry name" value="Glutaredoxin"/>
    <property type="match status" value="1"/>
</dbReference>
<reference evidence="10" key="1">
    <citation type="submission" date="2019-02" db="EMBL/GenBank/DDBJ databases">
        <title>Draft genome sequence of Sphaerospermopsis reniformis NIES-1949.</title>
        <authorList>
            <person name="Yamaguchi H."/>
            <person name="Suzuki S."/>
            <person name="Kawachi M."/>
        </authorList>
    </citation>
    <scope>NUCLEOTIDE SEQUENCE [LARGE SCALE GENOMIC DNA]</scope>
    <source>
        <strain evidence="10">NIES-1949</strain>
    </source>
</reference>
<dbReference type="NCBIfam" id="TIGR02181">
    <property type="entry name" value="GRX_bact"/>
    <property type="match status" value="1"/>
</dbReference>
<dbReference type="CDD" id="cd03418">
    <property type="entry name" value="GRX_GRXb_1_3_like"/>
    <property type="match status" value="1"/>
</dbReference>
<gene>
    <name evidence="9" type="ORF">SR1949_52950</name>
</gene>
<evidence type="ECO:0000259" key="8">
    <source>
        <dbReference type="Pfam" id="PF00462"/>
    </source>
</evidence>
<evidence type="ECO:0000256" key="4">
    <source>
        <dbReference type="ARBA" id="ARBA00022982"/>
    </source>
</evidence>
<comment type="function">
    <text evidence="1 7">Has a glutathione-disulfide oxidoreductase activity in the presence of NADPH and glutathione reductase. Reduces low molecular weight disulfides and proteins.</text>
</comment>
<comment type="caution">
    <text evidence="9">The sequence shown here is derived from an EMBL/GenBank/DDBJ whole genome shotgun (WGS) entry which is preliminary data.</text>
</comment>
<keyword evidence="3 7" id="KW-0813">Transport</keyword>
<dbReference type="SUPFAM" id="SSF52833">
    <property type="entry name" value="Thioredoxin-like"/>
    <property type="match status" value="1"/>
</dbReference>
<evidence type="ECO:0000256" key="2">
    <source>
        <dbReference type="ARBA" id="ARBA00007787"/>
    </source>
</evidence>
<dbReference type="PANTHER" id="PTHR45694">
    <property type="entry name" value="GLUTAREDOXIN 2"/>
    <property type="match status" value="1"/>
</dbReference>
<keyword evidence="7" id="KW-0963">Cytoplasm</keyword>
<dbReference type="InterPro" id="IPR011767">
    <property type="entry name" value="GLR_AS"/>
</dbReference>
<dbReference type="EMBL" id="BJCE01000442">
    <property type="protein sequence ID" value="GCL40161.1"/>
    <property type="molecule type" value="Genomic_DNA"/>
</dbReference>
<proteinExistence type="inferred from homology"/>
<dbReference type="PROSITE" id="PS00195">
    <property type="entry name" value="GLUTAREDOXIN_1"/>
    <property type="match status" value="1"/>
</dbReference>
<accession>A0A480AAH9</accession>
<dbReference type="GO" id="GO:0034599">
    <property type="term" value="P:cellular response to oxidative stress"/>
    <property type="evidence" value="ECO:0007669"/>
    <property type="project" value="TreeGrafter"/>
</dbReference>
<sequence length="106" mass="12159">MLDFLNPLLGRHPERIKAKVEIYTWQTCPYCIRAKMLLSWKGVKFTEYKIDGNEEARSKMAERANGRRSVPQIFINSQHIGGCDDLYELDTKGQLDPLLAQETGNS</sequence>
<dbReference type="GO" id="GO:0015038">
    <property type="term" value="F:glutathione disulfide oxidoreductase activity"/>
    <property type="evidence" value="ECO:0007669"/>
    <property type="project" value="UniProtKB-UniRule"/>
</dbReference>
<dbReference type="InterPro" id="IPR036249">
    <property type="entry name" value="Thioredoxin-like_sf"/>
</dbReference>
<dbReference type="InterPro" id="IPR011900">
    <property type="entry name" value="GRX_bact"/>
</dbReference>
<keyword evidence="5" id="KW-1015">Disulfide bond</keyword>
<feature type="domain" description="Glutaredoxin" evidence="8">
    <location>
        <begin position="20"/>
        <end position="80"/>
    </location>
</feature>
<evidence type="ECO:0000256" key="1">
    <source>
        <dbReference type="ARBA" id="ARBA00002549"/>
    </source>
</evidence>
<dbReference type="GO" id="GO:0045454">
    <property type="term" value="P:cell redox homeostasis"/>
    <property type="evidence" value="ECO:0007669"/>
    <property type="project" value="InterPro"/>
</dbReference>
<dbReference type="RefSeq" id="WP_096572050.1">
    <property type="nucleotide sequence ID" value="NZ_BJCE01000442.1"/>
</dbReference>
<dbReference type="PROSITE" id="PS51354">
    <property type="entry name" value="GLUTAREDOXIN_2"/>
    <property type="match status" value="1"/>
</dbReference>
<dbReference type="Pfam" id="PF00462">
    <property type="entry name" value="Glutaredoxin"/>
    <property type="match status" value="1"/>
</dbReference>
<evidence type="ECO:0000256" key="5">
    <source>
        <dbReference type="ARBA" id="ARBA00023157"/>
    </source>
</evidence>
<evidence type="ECO:0000256" key="6">
    <source>
        <dbReference type="ARBA" id="ARBA00023284"/>
    </source>
</evidence>
<keyword evidence="10" id="KW-1185">Reference proteome</keyword>